<protein>
    <submittedName>
        <fullName evidence="2">NAD-dependent epimerase/dehydratase family protein</fullName>
    </submittedName>
</protein>
<reference evidence="2" key="1">
    <citation type="journal article" date="2020" name="mSystems">
        <title>Genome- and Community-Level Interaction Insights into Carbon Utilization and Element Cycling Functions of Hydrothermarchaeota in Hydrothermal Sediment.</title>
        <authorList>
            <person name="Zhou Z."/>
            <person name="Liu Y."/>
            <person name="Xu W."/>
            <person name="Pan J."/>
            <person name="Luo Z.H."/>
            <person name="Li M."/>
        </authorList>
    </citation>
    <scope>NUCLEOTIDE SEQUENCE [LARGE SCALE GENOMIC DNA]</scope>
    <source>
        <strain evidence="2">SpSt-876</strain>
    </source>
</reference>
<dbReference type="InterPro" id="IPR001509">
    <property type="entry name" value="Epimerase_deHydtase"/>
</dbReference>
<sequence length="322" mass="36456">MKGKVLVTGANGFIGSHLVEGLLARGYPVRGLVRKTSNLEYLTGLSLELCYGELTDRQSLYPAVKDIDYIFHTAGATKAKNKEDYAKINEKGTENLLSVCLEQNPNLLRLVYFSSLAAAGPADDEKPLSETNECRPVSLYGETKLKAEQLVIEYSQKFPTVILRLPTVYGPRDREALTYFKLLKKGIRPILGDYFSVIFIKDVVTAAILCLEKDIKSGEIFFVSDGNCYSFDEMAEIAERLIGVKTFRFRVPKPMLRIYAFFLTKFAKGQSIINPDKIKELTQRCWTCNINKIRDELGFSPQFGLAEGLKLTIGWYKERRWL</sequence>
<dbReference type="EMBL" id="DTLI01000153">
    <property type="protein sequence ID" value="HHS52465.1"/>
    <property type="molecule type" value="Genomic_DNA"/>
</dbReference>
<comment type="caution">
    <text evidence="2">The sequence shown here is derived from an EMBL/GenBank/DDBJ whole genome shotgun (WGS) entry which is preliminary data.</text>
</comment>
<proteinExistence type="predicted"/>
<organism evidence="2">
    <name type="scientific">candidate division WOR-3 bacterium</name>
    <dbReference type="NCBI Taxonomy" id="2052148"/>
    <lineage>
        <taxon>Bacteria</taxon>
        <taxon>Bacteria division WOR-3</taxon>
    </lineage>
</organism>
<dbReference type="PANTHER" id="PTHR48079">
    <property type="entry name" value="PROTEIN YEEZ"/>
    <property type="match status" value="1"/>
</dbReference>
<name>A0A7C6A9F4_UNCW3</name>
<evidence type="ECO:0000313" key="2">
    <source>
        <dbReference type="EMBL" id="HHS52465.1"/>
    </source>
</evidence>
<dbReference type="InterPro" id="IPR036291">
    <property type="entry name" value="NAD(P)-bd_dom_sf"/>
</dbReference>
<dbReference type="PANTHER" id="PTHR48079:SF6">
    <property type="entry name" value="NAD(P)-BINDING DOMAIN-CONTAINING PROTEIN-RELATED"/>
    <property type="match status" value="1"/>
</dbReference>
<dbReference type="Pfam" id="PF01370">
    <property type="entry name" value="Epimerase"/>
    <property type="match status" value="1"/>
</dbReference>
<dbReference type="AlphaFoldDB" id="A0A7C6A9F4"/>
<dbReference type="GO" id="GO:0005737">
    <property type="term" value="C:cytoplasm"/>
    <property type="evidence" value="ECO:0007669"/>
    <property type="project" value="TreeGrafter"/>
</dbReference>
<accession>A0A7C6A9F4</accession>
<dbReference type="SUPFAM" id="SSF51735">
    <property type="entry name" value="NAD(P)-binding Rossmann-fold domains"/>
    <property type="match status" value="1"/>
</dbReference>
<dbReference type="GO" id="GO:0004029">
    <property type="term" value="F:aldehyde dehydrogenase (NAD+) activity"/>
    <property type="evidence" value="ECO:0007669"/>
    <property type="project" value="TreeGrafter"/>
</dbReference>
<dbReference type="InterPro" id="IPR051783">
    <property type="entry name" value="NAD(P)-dependent_oxidoreduct"/>
</dbReference>
<gene>
    <name evidence="2" type="ORF">ENW73_06330</name>
</gene>
<dbReference type="Gene3D" id="3.40.50.720">
    <property type="entry name" value="NAD(P)-binding Rossmann-like Domain"/>
    <property type="match status" value="1"/>
</dbReference>
<feature type="domain" description="NAD-dependent epimerase/dehydratase" evidence="1">
    <location>
        <begin position="5"/>
        <end position="221"/>
    </location>
</feature>
<evidence type="ECO:0000259" key="1">
    <source>
        <dbReference type="Pfam" id="PF01370"/>
    </source>
</evidence>